<comment type="caution">
    <text evidence="2">The sequence shown here is derived from an EMBL/GenBank/DDBJ whole genome shotgun (WGS) entry which is preliminary data.</text>
</comment>
<evidence type="ECO:0000313" key="3">
    <source>
        <dbReference type="Proteomes" id="UP000324800"/>
    </source>
</evidence>
<evidence type="ECO:0000313" key="2">
    <source>
        <dbReference type="EMBL" id="KAA6356748.1"/>
    </source>
</evidence>
<feature type="compositionally biased region" description="Basic and acidic residues" evidence="1">
    <location>
        <begin position="64"/>
        <end position="83"/>
    </location>
</feature>
<name>A0A5J4TEX0_9EUKA</name>
<reference evidence="2 3" key="1">
    <citation type="submission" date="2019-03" db="EMBL/GenBank/DDBJ databases">
        <title>Single cell metagenomics reveals metabolic interactions within the superorganism composed of flagellate Streblomastix strix and complex community of Bacteroidetes bacteria on its surface.</title>
        <authorList>
            <person name="Treitli S.C."/>
            <person name="Kolisko M."/>
            <person name="Husnik F."/>
            <person name="Keeling P."/>
            <person name="Hampl V."/>
        </authorList>
    </citation>
    <scope>NUCLEOTIDE SEQUENCE [LARGE SCALE GENOMIC DNA]</scope>
    <source>
        <strain evidence="2">ST1C</strain>
    </source>
</reference>
<gene>
    <name evidence="2" type="ORF">EZS28_047726</name>
</gene>
<protein>
    <submittedName>
        <fullName evidence="2">Uncharacterized protein</fullName>
    </submittedName>
</protein>
<dbReference type="EMBL" id="SNRW01032469">
    <property type="protein sequence ID" value="KAA6356748.1"/>
    <property type="molecule type" value="Genomic_DNA"/>
</dbReference>
<proteinExistence type="predicted"/>
<organism evidence="2 3">
    <name type="scientific">Streblomastix strix</name>
    <dbReference type="NCBI Taxonomy" id="222440"/>
    <lineage>
        <taxon>Eukaryota</taxon>
        <taxon>Metamonada</taxon>
        <taxon>Preaxostyla</taxon>
        <taxon>Oxymonadida</taxon>
        <taxon>Streblomastigidae</taxon>
        <taxon>Streblomastix</taxon>
    </lineage>
</organism>
<feature type="region of interest" description="Disordered" evidence="1">
    <location>
        <begin position="1"/>
        <end position="24"/>
    </location>
</feature>
<accession>A0A5J4TEX0</accession>
<feature type="region of interest" description="Disordered" evidence="1">
    <location>
        <begin position="59"/>
        <end position="83"/>
    </location>
</feature>
<dbReference type="Proteomes" id="UP000324800">
    <property type="component" value="Unassembled WGS sequence"/>
</dbReference>
<evidence type="ECO:0000256" key="1">
    <source>
        <dbReference type="SAM" id="MobiDB-lite"/>
    </source>
</evidence>
<feature type="region of interest" description="Disordered" evidence="1">
    <location>
        <begin position="193"/>
        <end position="216"/>
    </location>
</feature>
<dbReference type="AlphaFoldDB" id="A0A5J4TEX0"/>
<sequence length="216" mass="24693">MELEHRINDSINNQTDEEIGNGSTNQTSAINIVATIPNRKKRGKADWSNPIYKSLIHSRRTSYHIHEPRDEQESKDSRIRQPDQVVEKSIDRSGMVDIVNQEQQTEEHRNAQDLSNNNNGCITGEMGSNLINTRIGHTENIQTMESKDLNIEQMRNNCNLIRTELFLANIATQPFAIPEGKDRQYNSMLQLNQRQSQSGIEKTSRPDPSILRGIIM</sequence>